<comment type="caution">
    <text evidence="2">The sequence shown here is derived from an EMBL/GenBank/DDBJ whole genome shotgun (WGS) entry which is preliminary data.</text>
</comment>
<proteinExistence type="predicted"/>
<evidence type="ECO:0000313" key="2">
    <source>
        <dbReference type="EMBL" id="OCO87791.1"/>
    </source>
</evidence>
<protein>
    <submittedName>
        <fullName evidence="2">Uncharacterized protein</fullName>
    </submittedName>
</protein>
<evidence type="ECO:0000256" key="1">
    <source>
        <dbReference type="SAM" id="MobiDB-lite"/>
    </source>
</evidence>
<dbReference type="AlphaFoldDB" id="A0A2F0PUN3"/>
<dbReference type="Proteomes" id="UP000050489">
    <property type="component" value="Unassembled WGS sequence"/>
</dbReference>
<dbReference type="EMBL" id="LJEX02000057">
    <property type="protein sequence ID" value="OCO87791.1"/>
    <property type="molecule type" value="Genomic_DNA"/>
</dbReference>
<sequence>MKVLNYDAIGRCVVAKRNIERLIQELSDRQMAVIDLGGVCFMGTHLVMQDSIVERAASLAVETRRLYDAIHSQALEYNNWARLAEYPPISVTRHPLPHTDTAQKELSVQTSKAPGHAAPHA</sequence>
<reference evidence="3" key="1">
    <citation type="submission" date="2016-04" db="EMBL/GenBank/DDBJ databases">
        <authorList>
            <person name="Osei Sekyere J."/>
            <person name="Sivertsen A."/>
            <person name="Pedersen A.T."/>
            <person name="Sundsfjord A."/>
        </authorList>
    </citation>
    <scope>NUCLEOTIDE SEQUENCE [LARGE SCALE GENOMIC DNA]</scope>
    <source>
        <strain evidence="3">945174350</strain>
    </source>
</reference>
<dbReference type="RefSeq" id="WP_055312923.1">
    <property type="nucleotide sequence ID" value="NZ_JAFHIK010000004.1"/>
</dbReference>
<name>A0A2F0PUN3_SERMA</name>
<organism evidence="2 3">
    <name type="scientific">Serratia marcescens</name>
    <dbReference type="NCBI Taxonomy" id="615"/>
    <lineage>
        <taxon>Bacteria</taxon>
        <taxon>Pseudomonadati</taxon>
        <taxon>Pseudomonadota</taxon>
        <taxon>Gammaproteobacteria</taxon>
        <taxon>Enterobacterales</taxon>
        <taxon>Yersiniaceae</taxon>
        <taxon>Serratia</taxon>
    </lineage>
</organism>
<evidence type="ECO:0000313" key="3">
    <source>
        <dbReference type="Proteomes" id="UP000050489"/>
    </source>
</evidence>
<accession>A0A2F0PUN3</accession>
<feature type="region of interest" description="Disordered" evidence="1">
    <location>
        <begin position="92"/>
        <end position="121"/>
    </location>
</feature>
<gene>
    <name evidence="2" type="ORF">AN695_0212425</name>
</gene>